<gene>
    <name evidence="3" type="ORF">ECRASSUSDP1_LOCUS27480</name>
</gene>
<evidence type="ECO:0000313" key="3">
    <source>
        <dbReference type="EMBL" id="CAI2385885.1"/>
    </source>
</evidence>
<sequence>MDSQGIVRKVKPRKNKCIKGERNLRIREGDIVTWLKKRNCKNINKKYVMTRDEFNVRKEALEEELQYLKDTQEINNEGPTGSLSFFPILQRHISPRADGSNKKLLSITNQDSSLAKSSARSPEGRYFSPINRYNKDFIERSSLKRKEILRKIQHSQTKLSTNDEQTEKDLTIPNLNKVSPEAQEKISRPFITQKKSYIQLFKSYASLGFTKRKKRMRIFQQNLQNKILDKKLRKLREIIRSPRKPNIKFDVKDGSEPNDSPLLPTSADSASNDIKLTLRTCLTDHPKGRREQILDRYSRFIDTNASSGIL</sequence>
<protein>
    <submittedName>
        <fullName evidence="3">Uncharacterized protein</fullName>
    </submittedName>
</protein>
<evidence type="ECO:0000256" key="1">
    <source>
        <dbReference type="SAM" id="Coils"/>
    </source>
</evidence>
<proteinExistence type="predicted"/>
<evidence type="ECO:0000313" key="4">
    <source>
        <dbReference type="Proteomes" id="UP001295684"/>
    </source>
</evidence>
<accession>A0AAD1Y7M0</accession>
<feature type="region of interest" description="Disordered" evidence="2">
    <location>
        <begin position="246"/>
        <end position="268"/>
    </location>
</feature>
<name>A0AAD1Y7M0_EUPCR</name>
<evidence type="ECO:0000256" key="2">
    <source>
        <dbReference type="SAM" id="MobiDB-lite"/>
    </source>
</evidence>
<keyword evidence="1" id="KW-0175">Coiled coil</keyword>
<reference evidence="3" key="1">
    <citation type="submission" date="2023-07" db="EMBL/GenBank/DDBJ databases">
        <authorList>
            <consortium name="AG Swart"/>
            <person name="Singh M."/>
            <person name="Singh A."/>
            <person name="Seah K."/>
            <person name="Emmerich C."/>
        </authorList>
    </citation>
    <scope>NUCLEOTIDE SEQUENCE</scope>
    <source>
        <strain evidence="3">DP1</strain>
    </source>
</reference>
<comment type="caution">
    <text evidence="3">The sequence shown here is derived from an EMBL/GenBank/DDBJ whole genome shotgun (WGS) entry which is preliminary data.</text>
</comment>
<dbReference type="EMBL" id="CAMPGE010028356">
    <property type="protein sequence ID" value="CAI2385885.1"/>
    <property type="molecule type" value="Genomic_DNA"/>
</dbReference>
<organism evidence="3 4">
    <name type="scientific">Euplotes crassus</name>
    <dbReference type="NCBI Taxonomy" id="5936"/>
    <lineage>
        <taxon>Eukaryota</taxon>
        <taxon>Sar</taxon>
        <taxon>Alveolata</taxon>
        <taxon>Ciliophora</taxon>
        <taxon>Intramacronucleata</taxon>
        <taxon>Spirotrichea</taxon>
        <taxon>Hypotrichia</taxon>
        <taxon>Euplotida</taxon>
        <taxon>Euplotidae</taxon>
        <taxon>Moneuplotes</taxon>
    </lineage>
</organism>
<feature type="coiled-coil region" evidence="1">
    <location>
        <begin position="44"/>
        <end position="71"/>
    </location>
</feature>
<keyword evidence="4" id="KW-1185">Reference proteome</keyword>
<dbReference type="Proteomes" id="UP001295684">
    <property type="component" value="Unassembled WGS sequence"/>
</dbReference>
<dbReference type="AlphaFoldDB" id="A0AAD1Y7M0"/>